<evidence type="ECO:0000313" key="1">
    <source>
        <dbReference type="EMBL" id="KAK7452845.1"/>
    </source>
</evidence>
<protein>
    <submittedName>
        <fullName evidence="1">Uncharacterized protein</fullName>
    </submittedName>
</protein>
<dbReference type="SUPFAM" id="SSF54928">
    <property type="entry name" value="RNA-binding domain, RBD"/>
    <property type="match status" value="1"/>
</dbReference>
<gene>
    <name evidence="1" type="ORF">BaRGS_00039669</name>
</gene>
<name>A0ABD0J3F8_9CAEN</name>
<dbReference type="EMBL" id="JACVVK020000711">
    <property type="protein sequence ID" value="KAK7452845.1"/>
    <property type="molecule type" value="Genomic_DNA"/>
</dbReference>
<dbReference type="InterPro" id="IPR012677">
    <property type="entry name" value="Nucleotide-bd_a/b_plait_sf"/>
</dbReference>
<evidence type="ECO:0000313" key="2">
    <source>
        <dbReference type="Proteomes" id="UP001519460"/>
    </source>
</evidence>
<dbReference type="InterPro" id="IPR035979">
    <property type="entry name" value="RBD_domain_sf"/>
</dbReference>
<accession>A0ABD0J3F8</accession>
<proteinExistence type="predicted"/>
<dbReference type="Proteomes" id="UP001519460">
    <property type="component" value="Unassembled WGS sequence"/>
</dbReference>
<comment type="caution">
    <text evidence="1">The sequence shown here is derived from an EMBL/GenBank/DDBJ whole genome shotgun (WGS) entry which is preliminary data.</text>
</comment>
<organism evidence="1 2">
    <name type="scientific">Batillaria attramentaria</name>
    <dbReference type="NCBI Taxonomy" id="370345"/>
    <lineage>
        <taxon>Eukaryota</taxon>
        <taxon>Metazoa</taxon>
        <taxon>Spiralia</taxon>
        <taxon>Lophotrochozoa</taxon>
        <taxon>Mollusca</taxon>
        <taxon>Gastropoda</taxon>
        <taxon>Caenogastropoda</taxon>
        <taxon>Sorbeoconcha</taxon>
        <taxon>Cerithioidea</taxon>
        <taxon>Batillariidae</taxon>
        <taxon>Batillaria</taxon>
    </lineage>
</organism>
<reference evidence="1 2" key="1">
    <citation type="journal article" date="2023" name="Sci. Data">
        <title>Genome assembly of the Korean intertidal mud-creeper Batillaria attramentaria.</title>
        <authorList>
            <person name="Patra A.K."/>
            <person name="Ho P.T."/>
            <person name="Jun S."/>
            <person name="Lee S.J."/>
            <person name="Kim Y."/>
            <person name="Won Y.J."/>
        </authorList>
    </citation>
    <scope>NUCLEOTIDE SEQUENCE [LARGE SCALE GENOMIC DNA]</scope>
    <source>
        <strain evidence="1">Wonlab-2016</strain>
    </source>
</reference>
<keyword evidence="2" id="KW-1185">Reference proteome</keyword>
<dbReference type="Gene3D" id="3.30.70.330">
    <property type="match status" value="1"/>
</dbReference>
<dbReference type="AlphaFoldDB" id="A0ABD0J3F8"/>
<sequence>MDFVTVEGHPTRIMWSQRGSSIRYAGVGSVFIQNLDKSIDDKARHDNLSAFCNILSCKVACHDHSSKVHWSVHFETEQAVKQENVNVMLLDEKR</sequence>